<accession>A0A6G4X3T5</accession>
<name>A0A6G4X3T5_9ACTN</name>
<feature type="region of interest" description="Disordered" evidence="1">
    <location>
        <begin position="28"/>
        <end position="90"/>
    </location>
</feature>
<dbReference type="AlphaFoldDB" id="A0A6G4X3T5"/>
<feature type="compositionally biased region" description="Basic and acidic residues" evidence="1">
    <location>
        <begin position="59"/>
        <end position="72"/>
    </location>
</feature>
<feature type="chain" id="PRO_5039289651" evidence="2">
    <location>
        <begin position="33"/>
        <end position="265"/>
    </location>
</feature>
<feature type="signal peptide" evidence="2">
    <location>
        <begin position="1"/>
        <end position="32"/>
    </location>
</feature>
<proteinExistence type="predicted"/>
<evidence type="ECO:0000313" key="3">
    <source>
        <dbReference type="EMBL" id="NGO71331.1"/>
    </source>
</evidence>
<dbReference type="PROSITE" id="PS51318">
    <property type="entry name" value="TAT"/>
    <property type="match status" value="1"/>
</dbReference>
<dbReference type="RefSeq" id="WP_165300969.1">
    <property type="nucleotide sequence ID" value="NZ_JAAKZZ010000289.1"/>
</dbReference>
<comment type="caution">
    <text evidence="3">The sequence shown here is derived from an EMBL/GenBank/DDBJ whole genome shotgun (WGS) entry which is preliminary data.</text>
</comment>
<keyword evidence="2" id="KW-0732">Signal</keyword>
<evidence type="ECO:0000256" key="1">
    <source>
        <dbReference type="SAM" id="MobiDB-lite"/>
    </source>
</evidence>
<dbReference type="InterPro" id="IPR006311">
    <property type="entry name" value="TAT_signal"/>
</dbReference>
<evidence type="ECO:0000313" key="4">
    <source>
        <dbReference type="Proteomes" id="UP000477722"/>
    </source>
</evidence>
<gene>
    <name evidence="3" type="ORF">G5C65_23850</name>
</gene>
<sequence length="265" mass="28394">MHLRRPTALGAAALAGAAALSLTLAVPSSASAPAPSGYPDPAPRGPAHPSEPEVAGPDNIDRLDASVRRESGTARGVSVTFDRHSRTASGEKPAAPRRFVFLFDKSLRLHPERFPVCTRDTIEKRGFDACDPESVVGSGRARTYGQDGAVEVKVFNTRYPNGNRGVLITVPETGAIFENTLERVSAPYRSTYRWALDERIEIPGTPAGERGASSRFTVSFGATRQAADGRTHSYAETRAPRGEPLTLGLWSRFVTGQIVLPTARG</sequence>
<reference evidence="3 4" key="1">
    <citation type="submission" date="2020-02" db="EMBL/GenBank/DDBJ databases">
        <title>Whole-genome analyses of novel actinobacteria.</title>
        <authorList>
            <person name="Sahin N."/>
            <person name="Tatar D."/>
        </authorList>
    </citation>
    <scope>NUCLEOTIDE SEQUENCE [LARGE SCALE GENOMIC DNA]</scope>
    <source>
        <strain evidence="3 4">SB3404</strain>
    </source>
</reference>
<feature type="compositionally biased region" description="Pro residues" evidence="1">
    <location>
        <begin position="36"/>
        <end position="46"/>
    </location>
</feature>
<dbReference type="Proteomes" id="UP000477722">
    <property type="component" value="Unassembled WGS sequence"/>
</dbReference>
<protein>
    <submittedName>
        <fullName evidence="3">Uncharacterized protein</fullName>
    </submittedName>
</protein>
<dbReference type="EMBL" id="JAAKZZ010000289">
    <property type="protein sequence ID" value="NGO71331.1"/>
    <property type="molecule type" value="Genomic_DNA"/>
</dbReference>
<organism evidence="3 4">
    <name type="scientific">Streptomyces boncukensis</name>
    <dbReference type="NCBI Taxonomy" id="2711219"/>
    <lineage>
        <taxon>Bacteria</taxon>
        <taxon>Bacillati</taxon>
        <taxon>Actinomycetota</taxon>
        <taxon>Actinomycetes</taxon>
        <taxon>Kitasatosporales</taxon>
        <taxon>Streptomycetaceae</taxon>
        <taxon>Streptomyces</taxon>
    </lineage>
</organism>
<evidence type="ECO:0000256" key="2">
    <source>
        <dbReference type="SAM" id="SignalP"/>
    </source>
</evidence>
<keyword evidence="4" id="KW-1185">Reference proteome</keyword>